<protein>
    <recommendedName>
        <fullName evidence="3">endo-1,3(4)-beta-glucanase</fullName>
        <ecNumber evidence="3">3.2.1.6</ecNumber>
    </recommendedName>
</protein>
<comment type="similarity">
    <text evidence="2">Belongs to the glycosyl hydrolase 16 family.</text>
</comment>
<feature type="signal peptide" evidence="7">
    <location>
        <begin position="1"/>
        <end position="18"/>
    </location>
</feature>
<keyword evidence="4 9" id="KW-0378">Hydrolase</keyword>
<evidence type="ECO:0000256" key="4">
    <source>
        <dbReference type="ARBA" id="ARBA00022801"/>
    </source>
</evidence>
<dbReference type="Gene3D" id="2.60.120.200">
    <property type="match status" value="1"/>
</dbReference>
<feature type="domain" description="GH16" evidence="8">
    <location>
        <begin position="24"/>
        <end position="280"/>
    </location>
</feature>
<sequence length="622" mass="64820">MHFSTIVSTVAFAAPALAGYVLQDDYMTDFYGHFNFFDQGDPTHGFVKYVNEETARSSGLIDASGPPVPVKWGVDTVNKDPEGRASVRLESKTAYNKGLVVIDLEHMPFGCGTWPAFWMFGPNWPYQGEIDILEGVHEQDANALTLHTSTGCAVGSDTSLFSGSVETQNCDVKGEGQPDNAGCSIKSHDNKSYGAGLNDNGGGVYATEWTSDAISIWFFPRDSVPEGVTGDNPDPSSWGTPTAKWVKESCDIDGIFKDLSIIFDTTFCGDWAGNTWSSSSCASKAPTCNDYVRDNPDAFTNAFWTVNALKIYQQGDAPAQEEPAPIESGAPVEQPSATDAPVEQPSATDAPIDVPVSSEAPLEEQPVATDAPIESAPASEPTGPIDSSPPIIEQSTTADIPLATGAPVQQNPDGTLNIPLSPWGSNGEGGGHEGAEDAPSAETEPEAPLSLPAADAPAPTPTPAPGNGGFNWPGAPQGTGASSSALAPAPSFPAGNQTGYPVQPTGTGALSSIDWATVPVFSTSIPTELASATGDIAEVWETIYTTQVVTVPGVGPAPTEAPAGGDSDSDGSEPIATVQQTSYQTVMVTVDAGGAQASAPAVARMARRERAVRRRMVKHNRV</sequence>
<gene>
    <name evidence="9" type="ORF">P171DRAFT_487265</name>
</gene>
<evidence type="ECO:0000313" key="10">
    <source>
        <dbReference type="Proteomes" id="UP000799764"/>
    </source>
</evidence>
<dbReference type="OrthoDB" id="192832at2759"/>
<dbReference type="EMBL" id="MU001504">
    <property type="protein sequence ID" value="KAF2442002.1"/>
    <property type="molecule type" value="Genomic_DNA"/>
</dbReference>
<dbReference type="InterPro" id="IPR050546">
    <property type="entry name" value="Glycosyl_Hydrlase_16"/>
</dbReference>
<feature type="region of interest" description="Disordered" evidence="6">
    <location>
        <begin position="554"/>
        <end position="574"/>
    </location>
</feature>
<dbReference type="FunFam" id="2.60.120.200:FF:000114">
    <property type="entry name" value="Probable endo-1,3(4)-beta-glucanase NFIA_089530"/>
    <property type="match status" value="1"/>
</dbReference>
<dbReference type="EC" id="3.2.1.6" evidence="3"/>
<name>A0A9P4PDS1_9PLEO</name>
<dbReference type="PANTHER" id="PTHR10963">
    <property type="entry name" value="GLYCOSYL HYDROLASE-RELATED"/>
    <property type="match status" value="1"/>
</dbReference>
<keyword evidence="7" id="KW-0732">Signal</keyword>
<dbReference type="CDD" id="cd02181">
    <property type="entry name" value="GH16_fungal_Lam16A_glucanase"/>
    <property type="match status" value="1"/>
</dbReference>
<reference evidence="9" key="1">
    <citation type="journal article" date="2020" name="Stud. Mycol.">
        <title>101 Dothideomycetes genomes: a test case for predicting lifestyles and emergence of pathogens.</title>
        <authorList>
            <person name="Haridas S."/>
            <person name="Albert R."/>
            <person name="Binder M."/>
            <person name="Bloem J."/>
            <person name="Labutti K."/>
            <person name="Salamov A."/>
            <person name="Andreopoulos B."/>
            <person name="Baker S."/>
            <person name="Barry K."/>
            <person name="Bills G."/>
            <person name="Bluhm B."/>
            <person name="Cannon C."/>
            <person name="Castanera R."/>
            <person name="Culley D."/>
            <person name="Daum C."/>
            <person name="Ezra D."/>
            <person name="Gonzalez J."/>
            <person name="Henrissat B."/>
            <person name="Kuo A."/>
            <person name="Liang C."/>
            <person name="Lipzen A."/>
            <person name="Lutzoni F."/>
            <person name="Magnuson J."/>
            <person name="Mondo S."/>
            <person name="Nolan M."/>
            <person name="Ohm R."/>
            <person name="Pangilinan J."/>
            <person name="Park H.-J."/>
            <person name="Ramirez L."/>
            <person name="Alfaro M."/>
            <person name="Sun H."/>
            <person name="Tritt A."/>
            <person name="Yoshinaga Y."/>
            <person name="Zwiers L.-H."/>
            <person name="Turgeon B."/>
            <person name="Goodwin S."/>
            <person name="Spatafora J."/>
            <person name="Crous P."/>
            <person name="Grigoriev I."/>
        </authorList>
    </citation>
    <scope>NUCLEOTIDE SEQUENCE</scope>
    <source>
        <strain evidence="9">CBS 690.94</strain>
    </source>
</reference>
<comment type="caution">
    <text evidence="9">The sequence shown here is derived from an EMBL/GenBank/DDBJ whole genome shotgun (WGS) entry which is preliminary data.</text>
</comment>
<dbReference type="Proteomes" id="UP000799764">
    <property type="component" value="Unassembled WGS sequence"/>
</dbReference>
<dbReference type="InterPro" id="IPR013320">
    <property type="entry name" value="ConA-like_dom_sf"/>
</dbReference>
<accession>A0A9P4PDS1</accession>
<feature type="chain" id="PRO_5040162325" description="endo-1,3(4)-beta-glucanase" evidence="7">
    <location>
        <begin position="19"/>
        <end position="622"/>
    </location>
</feature>
<evidence type="ECO:0000259" key="8">
    <source>
        <dbReference type="PROSITE" id="PS51762"/>
    </source>
</evidence>
<evidence type="ECO:0000256" key="3">
    <source>
        <dbReference type="ARBA" id="ARBA00012599"/>
    </source>
</evidence>
<proteinExistence type="inferred from homology"/>
<dbReference type="Pfam" id="PF26113">
    <property type="entry name" value="GH16_XgeA"/>
    <property type="match status" value="1"/>
</dbReference>
<keyword evidence="10" id="KW-1185">Reference proteome</keyword>
<dbReference type="GO" id="GO:0009251">
    <property type="term" value="P:glucan catabolic process"/>
    <property type="evidence" value="ECO:0007669"/>
    <property type="project" value="TreeGrafter"/>
</dbReference>
<comment type="catalytic activity">
    <reaction evidence="1">
        <text>Endohydrolysis of (1-&gt;3)- or (1-&gt;4)-linkages in beta-D-glucans when the glucose residue whose reducing group is involved in the linkage to be hydrolyzed is itself substituted at C-3.</text>
        <dbReference type="EC" id="3.2.1.6"/>
    </reaction>
</comment>
<feature type="compositionally biased region" description="Low complexity" evidence="6">
    <location>
        <begin position="446"/>
        <end position="457"/>
    </location>
</feature>
<dbReference type="GO" id="GO:0052861">
    <property type="term" value="F:endo-1,3(4)-beta-glucanase activity"/>
    <property type="evidence" value="ECO:0007669"/>
    <property type="project" value="UniProtKB-EC"/>
</dbReference>
<feature type="region of interest" description="Disordered" evidence="6">
    <location>
        <begin position="403"/>
        <end position="505"/>
    </location>
</feature>
<evidence type="ECO:0000256" key="1">
    <source>
        <dbReference type="ARBA" id="ARBA00000124"/>
    </source>
</evidence>
<feature type="region of interest" description="Disordered" evidence="6">
    <location>
        <begin position="316"/>
        <end position="354"/>
    </location>
</feature>
<evidence type="ECO:0000313" key="9">
    <source>
        <dbReference type="EMBL" id="KAF2442002.1"/>
    </source>
</evidence>
<dbReference type="SUPFAM" id="SSF49899">
    <property type="entry name" value="Concanavalin A-like lectins/glucanases"/>
    <property type="match status" value="1"/>
</dbReference>
<evidence type="ECO:0000256" key="7">
    <source>
        <dbReference type="SAM" id="SignalP"/>
    </source>
</evidence>
<dbReference type="InterPro" id="IPR000757">
    <property type="entry name" value="Beta-glucanase-like"/>
</dbReference>
<feature type="compositionally biased region" description="Polar residues" evidence="6">
    <location>
        <begin position="495"/>
        <end position="505"/>
    </location>
</feature>
<dbReference type="PROSITE" id="PS51762">
    <property type="entry name" value="GH16_2"/>
    <property type="match status" value="1"/>
</dbReference>
<dbReference type="AlphaFoldDB" id="A0A9P4PDS1"/>
<feature type="region of interest" description="Disordered" evidence="6">
    <location>
        <begin position="373"/>
        <end position="392"/>
    </location>
</feature>
<evidence type="ECO:0000256" key="5">
    <source>
        <dbReference type="ARBA" id="ARBA00023295"/>
    </source>
</evidence>
<keyword evidence="5" id="KW-0326">Glycosidase</keyword>
<feature type="compositionally biased region" description="Low complexity" evidence="6">
    <location>
        <begin position="481"/>
        <end position="494"/>
    </location>
</feature>
<dbReference type="PANTHER" id="PTHR10963:SF24">
    <property type="entry name" value="GLYCOSIDASE C21B10.07-RELATED"/>
    <property type="match status" value="1"/>
</dbReference>
<organism evidence="9 10">
    <name type="scientific">Karstenula rhodostoma CBS 690.94</name>
    <dbReference type="NCBI Taxonomy" id="1392251"/>
    <lineage>
        <taxon>Eukaryota</taxon>
        <taxon>Fungi</taxon>
        <taxon>Dikarya</taxon>
        <taxon>Ascomycota</taxon>
        <taxon>Pezizomycotina</taxon>
        <taxon>Dothideomycetes</taxon>
        <taxon>Pleosporomycetidae</taxon>
        <taxon>Pleosporales</taxon>
        <taxon>Massarineae</taxon>
        <taxon>Didymosphaeriaceae</taxon>
        <taxon>Karstenula</taxon>
    </lineage>
</organism>
<evidence type="ECO:0000256" key="6">
    <source>
        <dbReference type="SAM" id="MobiDB-lite"/>
    </source>
</evidence>
<evidence type="ECO:0000256" key="2">
    <source>
        <dbReference type="ARBA" id="ARBA00006865"/>
    </source>
</evidence>